<proteinExistence type="predicted"/>
<comment type="caution">
    <text evidence="1">The sequence shown here is derived from an EMBL/GenBank/DDBJ whole genome shotgun (WGS) entry which is preliminary data.</text>
</comment>
<dbReference type="EMBL" id="JACHIF010000012">
    <property type="protein sequence ID" value="MBB5040271.1"/>
    <property type="molecule type" value="Genomic_DNA"/>
</dbReference>
<accession>A0A7W7YQ41</accession>
<dbReference type="AlphaFoldDB" id="A0A7W7YQ41"/>
<dbReference type="Proteomes" id="UP000534294">
    <property type="component" value="Unassembled WGS sequence"/>
</dbReference>
<evidence type="ECO:0000313" key="1">
    <source>
        <dbReference type="EMBL" id="MBB5040271.1"/>
    </source>
</evidence>
<dbReference type="GO" id="GO:0003677">
    <property type="term" value="F:DNA binding"/>
    <property type="evidence" value="ECO:0007669"/>
    <property type="project" value="UniProtKB-KW"/>
</dbReference>
<reference evidence="1 2" key="1">
    <citation type="submission" date="2020-08" db="EMBL/GenBank/DDBJ databases">
        <title>Genomic Encyclopedia of Type Strains, Phase IV (KMG-IV): sequencing the most valuable type-strain genomes for metagenomic binning, comparative biology and taxonomic classification.</title>
        <authorList>
            <person name="Goeker M."/>
        </authorList>
    </citation>
    <scope>NUCLEOTIDE SEQUENCE [LARGE SCALE GENOMIC DNA]</scope>
    <source>
        <strain evidence="1 2">DSM 12251</strain>
    </source>
</reference>
<evidence type="ECO:0000313" key="2">
    <source>
        <dbReference type="Proteomes" id="UP000534294"/>
    </source>
</evidence>
<gene>
    <name evidence="1" type="ORF">HNQ64_004552</name>
</gene>
<dbReference type="RefSeq" id="WP_184212814.1">
    <property type="nucleotide sequence ID" value="NZ_JACHIF010000012.1"/>
</dbReference>
<protein>
    <submittedName>
        <fullName evidence="1">Bifunctional DNA-binding transcriptional regulator/antitoxin component of YhaV-PrlF toxin-antitoxin module</fullName>
    </submittedName>
</protein>
<name>A0A7W7YQ41_9BACT</name>
<keyword evidence="1" id="KW-0238">DNA-binding</keyword>
<sequence>MTTVLSANGLIEIPEQFRKTDALKGGQPFSIERVGQGEYHVIVMPQASRPKPRLIDVLRSCPVKDWWVEPDRSERTSLEPSKLFEE</sequence>
<organism evidence="1 2">
    <name type="scientific">Prosthecobacter dejongeii</name>
    <dbReference type="NCBI Taxonomy" id="48465"/>
    <lineage>
        <taxon>Bacteria</taxon>
        <taxon>Pseudomonadati</taxon>
        <taxon>Verrucomicrobiota</taxon>
        <taxon>Verrucomicrobiia</taxon>
        <taxon>Verrucomicrobiales</taxon>
        <taxon>Verrucomicrobiaceae</taxon>
        <taxon>Prosthecobacter</taxon>
    </lineage>
</organism>
<keyword evidence="2" id="KW-1185">Reference proteome</keyword>